<dbReference type="InterPro" id="IPR002528">
    <property type="entry name" value="MATE_fam"/>
</dbReference>
<organism evidence="7 8">
    <name type="scientific">Nitrincola lacisaponensis</name>
    <dbReference type="NCBI Taxonomy" id="267850"/>
    <lineage>
        <taxon>Bacteria</taxon>
        <taxon>Pseudomonadati</taxon>
        <taxon>Pseudomonadota</taxon>
        <taxon>Gammaproteobacteria</taxon>
        <taxon>Oceanospirillales</taxon>
        <taxon>Oceanospirillaceae</taxon>
        <taxon>Nitrincola</taxon>
    </lineage>
</organism>
<feature type="transmembrane region" description="Helical" evidence="6">
    <location>
        <begin position="247"/>
        <end position="266"/>
    </location>
</feature>
<comment type="similarity">
    <text evidence="2">Belongs to the multi antimicrobial extrusion (MATE) (TC 2.A.66.1) family.</text>
</comment>
<evidence type="ECO:0000256" key="4">
    <source>
        <dbReference type="ARBA" id="ARBA00022989"/>
    </source>
</evidence>
<reference evidence="7 8" key="1">
    <citation type="journal article" date="2005" name="Int. J. Syst. Evol. Microbiol.">
        <title>Nitrincola lacisaponensis gen. nov., sp. nov., a novel alkaliphilic bacterium isolated from an alkaline, saline lake.</title>
        <authorList>
            <person name="Dimitriu P.A."/>
            <person name="Shukla S.K."/>
            <person name="Conradt J."/>
            <person name="Marquez M.C."/>
            <person name="Ventosa A."/>
            <person name="Maglia A."/>
            <person name="Peyton B.M."/>
            <person name="Pinkart H.C."/>
            <person name="Mormile M.R."/>
        </authorList>
    </citation>
    <scope>NUCLEOTIDE SEQUENCE [LARGE SCALE GENOMIC DNA]</scope>
    <source>
        <strain evidence="7 8">4CA</strain>
    </source>
</reference>
<evidence type="ECO:0000256" key="5">
    <source>
        <dbReference type="ARBA" id="ARBA00023136"/>
    </source>
</evidence>
<dbReference type="OrthoDB" id="9789527at2"/>
<dbReference type="Proteomes" id="UP000027318">
    <property type="component" value="Unassembled WGS sequence"/>
</dbReference>
<keyword evidence="3 6" id="KW-0812">Transmembrane</keyword>
<dbReference type="NCBIfam" id="TIGR00797">
    <property type="entry name" value="matE"/>
    <property type="match status" value="1"/>
</dbReference>
<comment type="subcellular location">
    <subcellularLocation>
        <location evidence="1">Membrane</location>
        <topology evidence="1">Multi-pass membrane protein</topology>
    </subcellularLocation>
</comment>
<feature type="transmembrane region" description="Helical" evidence="6">
    <location>
        <begin position="20"/>
        <end position="44"/>
    </location>
</feature>
<dbReference type="GO" id="GO:0015297">
    <property type="term" value="F:antiporter activity"/>
    <property type="evidence" value="ECO:0007669"/>
    <property type="project" value="InterPro"/>
</dbReference>
<accession>A0A063Y4X9</accession>
<feature type="transmembrane region" description="Helical" evidence="6">
    <location>
        <begin position="140"/>
        <end position="159"/>
    </location>
</feature>
<comment type="caution">
    <text evidence="7">The sequence shown here is derived from an EMBL/GenBank/DDBJ whole genome shotgun (WGS) entry which is preliminary data.</text>
</comment>
<sequence>MHWLRIYRPNRATHKQVWQLAWPMMLSNITVPLLGLVDTAVMGHLPDPRYLAAIAVGGMLFTVVYWTFGFLRMGTTGLVAQSFGREDGDAIRRYLMQSLLIATTLGLLIWLLRQPLIELALQLAGAAPDVIEEARRYAQIRAWGAPAVLCNFVLLGWFVGNQNTRIPLLLLTITNLLNILLNLLLVFGLGMRAEGVALGTVIAEYTSLLLGLWLCRGLLQRTAGQFQWPALLRLADYVALFHVNRYLFVRTLLLLFCFAFFTAQGARMGTDIVAANAVLLNFLVLISNALDGYAHATEALAGRALGRQKRREFYTLILSATLWSLISAGLMTLFFWLAGDLLIHALTGLPEVRETASRYLPWLIALPLLAVWSFLLDGVFIGTTQVKAMQNTMIISVLLMFLPLWWLSQPLGNHGLWLAFCSLFLARGITGGYVYWQLVRHNRWGLPPN</sequence>
<evidence type="ECO:0000256" key="3">
    <source>
        <dbReference type="ARBA" id="ARBA00022692"/>
    </source>
</evidence>
<feature type="transmembrane region" description="Helical" evidence="6">
    <location>
        <begin position="166"/>
        <end position="189"/>
    </location>
</feature>
<dbReference type="AlphaFoldDB" id="A0A063Y4X9"/>
<feature type="transmembrane region" description="Helical" evidence="6">
    <location>
        <begin position="392"/>
        <end position="408"/>
    </location>
</feature>
<dbReference type="EMBL" id="JMSZ01000001">
    <property type="protein sequence ID" value="KDE41378.1"/>
    <property type="molecule type" value="Genomic_DNA"/>
</dbReference>
<feature type="transmembrane region" description="Helical" evidence="6">
    <location>
        <begin position="195"/>
        <end position="215"/>
    </location>
</feature>
<evidence type="ECO:0000313" key="7">
    <source>
        <dbReference type="EMBL" id="KDE41378.1"/>
    </source>
</evidence>
<proteinExistence type="inferred from homology"/>
<name>A0A063Y4X9_9GAMM</name>
<dbReference type="PATRIC" id="fig|267850.7.peg.58"/>
<dbReference type="STRING" id="267850.ADINL_0058"/>
<protein>
    <submittedName>
        <fullName evidence="7">DNA-damage-inducible protein F</fullName>
    </submittedName>
</protein>
<feature type="transmembrane region" description="Helical" evidence="6">
    <location>
        <begin position="359"/>
        <end position="380"/>
    </location>
</feature>
<dbReference type="GO" id="GO:0042910">
    <property type="term" value="F:xenobiotic transmembrane transporter activity"/>
    <property type="evidence" value="ECO:0007669"/>
    <property type="project" value="InterPro"/>
</dbReference>
<dbReference type="PANTHER" id="PTHR42893">
    <property type="entry name" value="PROTEIN DETOXIFICATION 44, CHLOROPLASTIC-RELATED"/>
    <property type="match status" value="1"/>
</dbReference>
<evidence type="ECO:0000313" key="8">
    <source>
        <dbReference type="Proteomes" id="UP000027318"/>
    </source>
</evidence>
<dbReference type="CDD" id="cd13136">
    <property type="entry name" value="MATE_DinF_like"/>
    <property type="match status" value="1"/>
</dbReference>
<dbReference type="RefSeq" id="WP_036542329.1">
    <property type="nucleotide sequence ID" value="NZ_JMSZ01000001.1"/>
</dbReference>
<evidence type="ECO:0000256" key="2">
    <source>
        <dbReference type="ARBA" id="ARBA00010199"/>
    </source>
</evidence>
<keyword evidence="5 6" id="KW-0472">Membrane</keyword>
<gene>
    <name evidence="7" type="ORF">ADINL_0058</name>
</gene>
<dbReference type="GO" id="GO:0005886">
    <property type="term" value="C:plasma membrane"/>
    <property type="evidence" value="ECO:0007669"/>
    <property type="project" value="TreeGrafter"/>
</dbReference>
<evidence type="ECO:0000256" key="1">
    <source>
        <dbReference type="ARBA" id="ARBA00004141"/>
    </source>
</evidence>
<feature type="transmembrane region" description="Helical" evidence="6">
    <location>
        <begin position="94"/>
        <end position="112"/>
    </location>
</feature>
<feature type="transmembrane region" description="Helical" evidence="6">
    <location>
        <begin position="414"/>
        <end position="436"/>
    </location>
</feature>
<dbReference type="PANTHER" id="PTHR42893:SF46">
    <property type="entry name" value="PROTEIN DETOXIFICATION 44, CHLOROPLASTIC"/>
    <property type="match status" value="1"/>
</dbReference>
<dbReference type="Pfam" id="PF01554">
    <property type="entry name" value="MatE"/>
    <property type="match status" value="2"/>
</dbReference>
<keyword evidence="8" id="KW-1185">Reference proteome</keyword>
<keyword evidence="4 6" id="KW-1133">Transmembrane helix</keyword>
<feature type="transmembrane region" description="Helical" evidence="6">
    <location>
        <begin position="272"/>
        <end position="293"/>
    </location>
</feature>
<dbReference type="InterPro" id="IPR044644">
    <property type="entry name" value="DinF-like"/>
</dbReference>
<feature type="transmembrane region" description="Helical" evidence="6">
    <location>
        <begin position="313"/>
        <end position="339"/>
    </location>
</feature>
<feature type="transmembrane region" description="Helical" evidence="6">
    <location>
        <begin position="50"/>
        <end position="73"/>
    </location>
</feature>
<evidence type="ECO:0000256" key="6">
    <source>
        <dbReference type="SAM" id="Phobius"/>
    </source>
</evidence>